<evidence type="ECO:0000313" key="2">
    <source>
        <dbReference type="Proteomes" id="UP000324222"/>
    </source>
</evidence>
<protein>
    <submittedName>
        <fullName evidence="1">Uncharacterized protein</fullName>
    </submittedName>
</protein>
<reference evidence="1 2" key="1">
    <citation type="submission" date="2019-05" db="EMBL/GenBank/DDBJ databases">
        <title>Another draft genome of Portunus trituberculatus and its Hox gene families provides insights of decapod evolution.</title>
        <authorList>
            <person name="Jeong J.-H."/>
            <person name="Song I."/>
            <person name="Kim S."/>
            <person name="Choi T."/>
            <person name="Kim D."/>
            <person name="Ryu S."/>
            <person name="Kim W."/>
        </authorList>
    </citation>
    <scope>NUCLEOTIDE SEQUENCE [LARGE SCALE GENOMIC DNA]</scope>
    <source>
        <tissue evidence="1">Muscle</tissue>
    </source>
</reference>
<organism evidence="1 2">
    <name type="scientific">Portunus trituberculatus</name>
    <name type="common">Swimming crab</name>
    <name type="synonym">Neptunus trituberculatus</name>
    <dbReference type="NCBI Taxonomy" id="210409"/>
    <lineage>
        <taxon>Eukaryota</taxon>
        <taxon>Metazoa</taxon>
        <taxon>Ecdysozoa</taxon>
        <taxon>Arthropoda</taxon>
        <taxon>Crustacea</taxon>
        <taxon>Multicrustacea</taxon>
        <taxon>Malacostraca</taxon>
        <taxon>Eumalacostraca</taxon>
        <taxon>Eucarida</taxon>
        <taxon>Decapoda</taxon>
        <taxon>Pleocyemata</taxon>
        <taxon>Brachyura</taxon>
        <taxon>Eubrachyura</taxon>
        <taxon>Portunoidea</taxon>
        <taxon>Portunidae</taxon>
        <taxon>Portuninae</taxon>
        <taxon>Portunus</taxon>
    </lineage>
</organism>
<keyword evidence="2" id="KW-1185">Reference proteome</keyword>
<accession>A0A5B7DYX6</accession>
<name>A0A5B7DYX6_PORTR</name>
<dbReference type="EMBL" id="VSRR010001630">
    <property type="protein sequence ID" value="MPC26658.1"/>
    <property type="molecule type" value="Genomic_DNA"/>
</dbReference>
<proteinExistence type="predicted"/>
<evidence type="ECO:0000313" key="1">
    <source>
        <dbReference type="EMBL" id="MPC26658.1"/>
    </source>
</evidence>
<comment type="caution">
    <text evidence="1">The sequence shown here is derived from an EMBL/GenBank/DDBJ whole genome shotgun (WGS) entry which is preliminary data.</text>
</comment>
<dbReference type="AlphaFoldDB" id="A0A5B7DYX6"/>
<sequence>MDTSAKKNVRPFILQRAVHPKFLLSGWAGSLPSGTGFSLLASRVGGLHADEPRRYERRI</sequence>
<gene>
    <name evidence="1" type="ORF">E2C01_019805</name>
</gene>
<dbReference type="Proteomes" id="UP000324222">
    <property type="component" value="Unassembled WGS sequence"/>
</dbReference>